<reference evidence="1" key="1">
    <citation type="journal article" date="2015" name="Nature">
        <title>Complex archaea that bridge the gap between prokaryotes and eukaryotes.</title>
        <authorList>
            <person name="Spang A."/>
            <person name="Saw J.H."/>
            <person name="Jorgensen S.L."/>
            <person name="Zaremba-Niedzwiedzka K."/>
            <person name="Martijn J."/>
            <person name="Lind A.E."/>
            <person name="van Eijk R."/>
            <person name="Schleper C."/>
            <person name="Guy L."/>
            <person name="Ettema T.J."/>
        </authorList>
    </citation>
    <scope>NUCLEOTIDE SEQUENCE</scope>
</reference>
<organism evidence="1">
    <name type="scientific">marine sediment metagenome</name>
    <dbReference type="NCBI Taxonomy" id="412755"/>
    <lineage>
        <taxon>unclassified sequences</taxon>
        <taxon>metagenomes</taxon>
        <taxon>ecological metagenomes</taxon>
    </lineage>
</organism>
<comment type="caution">
    <text evidence="1">The sequence shown here is derived from an EMBL/GenBank/DDBJ whole genome shotgun (WGS) entry which is preliminary data.</text>
</comment>
<accession>A0A0F9B5W9</accession>
<dbReference type="EMBL" id="LAZR01051034">
    <property type="protein sequence ID" value="KKK86034.1"/>
    <property type="molecule type" value="Genomic_DNA"/>
</dbReference>
<sequence>YSFDNLTLEYSKLGKKEKPIRLFHLPFVDDGKKKVNREFRSRNPFKRINKMYQRTYRVPYSNEFGKRTEVVEALDDVMSFISDREELEYILEDFDENIPQSIILAESSLGINLIPLIEEYRYNFYKTYCGLDMNYDNFEKNTNWYNLIFLALRVRYPLRDNHIIQLWKQFSTWMLYTLGYEMISNIKYMFNIANIWKQLESRSLYYLSLDNDVIRNEEQGVIEIGSKYSIIRFEDGKGMFEFTDYDELKEIQWQISHPDVALDNFELIDIIPICSGYLGSERYLWLKDDWSEVRKLKMRVDELKRWNIRNIQLIPCNIEEKPEVNPYIPETQTMDIIYIGVQLAYNEGIEMTIYSKKSGEISKQVYKVFDSVEELMGVMRQLWGSISQPLEFEEYHCKVEYRYDIDNHLHYLSYTTN</sequence>
<gene>
    <name evidence="1" type="ORF">LCGC14_2767280</name>
</gene>
<proteinExistence type="predicted"/>
<evidence type="ECO:0000313" key="1">
    <source>
        <dbReference type="EMBL" id="KKK86034.1"/>
    </source>
</evidence>
<dbReference type="AlphaFoldDB" id="A0A0F9B5W9"/>
<name>A0A0F9B5W9_9ZZZZ</name>
<feature type="non-terminal residue" evidence="1">
    <location>
        <position position="417"/>
    </location>
</feature>
<protein>
    <submittedName>
        <fullName evidence="1">Uncharacterized protein</fullName>
    </submittedName>
</protein>
<feature type="non-terminal residue" evidence="1">
    <location>
        <position position="1"/>
    </location>
</feature>